<keyword evidence="7" id="KW-0862">Zinc</keyword>
<dbReference type="STRING" id="1890364.A0A2P6NV40"/>
<evidence type="ECO:0000256" key="6">
    <source>
        <dbReference type="ARBA" id="ARBA00022801"/>
    </source>
</evidence>
<keyword evidence="10" id="KW-0326">Glycosidase</keyword>
<dbReference type="GO" id="GO:0046872">
    <property type="term" value="F:metal ion binding"/>
    <property type="evidence" value="ECO:0007669"/>
    <property type="project" value="UniProtKB-KW"/>
</dbReference>
<keyword evidence="8" id="KW-1015">Disulfide bond</keyword>
<comment type="catalytic activity">
    <reaction evidence="1">
        <text>Hydrolysis of terminal, non-reducing alpha-D-mannose residues in alpha-D-mannosides.</text>
        <dbReference type="EC" id="3.2.1.24"/>
    </reaction>
</comment>
<dbReference type="InParanoid" id="A0A2P6NV40"/>
<name>A0A2P6NV40_9EUKA</name>
<dbReference type="InterPro" id="IPR011330">
    <property type="entry name" value="Glyco_hydro/deAcase_b/a-brl"/>
</dbReference>
<organism evidence="12 13">
    <name type="scientific">Planoprotostelium fungivorum</name>
    <dbReference type="NCBI Taxonomy" id="1890364"/>
    <lineage>
        <taxon>Eukaryota</taxon>
        <taxon>Amoebozoa</taxon>
        <taxon>Evosea</taxon>
        <taxon>Variosea</taxon>
        <taxon>Cavosteliida</taxon>
        <taxon>Cavosteliaceae</taxon>
        <taxon>Planoprotostelium</taxon>
    </lineage>
</organism>
<keyword evidence="9" id="KW-0325">Glycoprotein</keyword>
<dbReference type="AlphaFoldDB" id="A0A2P6NV40"/>
<dbReference type="InterPro" id="IPR028995">
    <property type="entry name" value="Glyco_hydro_57/38_cen_sf"/>
</dbReference>
<gene>
    <name evidence="12" type="ORF">PROFUN_04299</name>
</gene>
<dbReference type="InterPro" id="IPR037094">
    <property type="entry name" value="Glyco_hydro_38_cen_sf"/>
</dbReference>
<evidence type="ECO:0000313" key="13">
    <source>
        <dbReference type="Proteomes" id="UP000241769"/>
    </source>
</evidence>
<evidence type="ECO:0000259" key="11">
    <source>
        <dbReference type="SMART" id="SM00872"/>
    </source>
</evidence>
<dbReference type="SUPFAM" id="SSF88713">
    <property type="entry name" value="Glycoside hydrolase/deacetylase"/>
    <property type="match status" value="1"/>
</dbReference>
<dbReference type="Pfam" id="PF01074">
    <property type="entry name" value="Glyco_hydro_38N"/>
    <property type="match status" value="1"/>
</dbReference>
<evidence type="ECO:0000256" key="3">
    <source>
        <dbReference type="ARBA" id="ARBA00009792"/>
    </source>
</evidence>
<sequence length="1091" mass="125274">MFNSILVWAAVPKLEFRRESGGTKRNRDVYRLPIPIYLDLEIIRPVVSTNGGWHDVGWILPWETYYETQVRYILDSTTEALFSHAERKFNQVEILYFRHWWSLSNDTTREKMRTIISRGQLEFNTGGMTMNDEACTLYSDQINQMTEGHRWLHDTFGVIPTTSWHVDPFGHSSTTASLWSLMGFYAYAIHRIPSQNMDRGAMGDAGSHTDLWTHIIAPLYDTPAEMRFDLMDQGHTIRSIAALTAQMIRSQQVSYRHNYQMVLWGGDFYHRDAPTDYNLMDRLIREINDTPDYNMTLQYGFYSDYAKAVHSLNLTWDVVEGDFFPYVEDTHVAWTGFYSSRPWFKWYVRQCGALQAAAETFVAVRRWDDETYEKLEAALYRLREATAVVTHHDAITGTETTATMLDYIVNLQSAVNQTTLALSQTISSETREGNHTLGVVQYAVINSLAWRRKEWISMETEYPDAIVRNDKGRRIPSQGKKYRLYFLADVPPLSTMIYSFLFLSVPSKSVKGRLKSLTDITRGDSIEISLEFAQYLSSDLDPQSDGAYIFRPQRQLDVNSVYIHSAATLSEREFTIEKASIDSVADREIVSLWVGQFSSKFPHVHVEVDSSRFQSSDVRQYNEHTVKFSRPFDREPVVVVDGRQGNYFHVLLVLVSVTRYNFTVRTDRPIWPGDAGIEVTYVAVEPIHHVSKFENFILAGKRLAGDIVEHPPINTACPILMSPFYNEPKGMAELAVDKERNTTSFRGLARKLDDNQGDVWYYYIMLPSPPPLIEILSDVPNVTVVDGPYLREVQQTHRSYVGITYLEYKPIPNTYAPPPFTDISCEIGPLPKSGRDLIVRLNTSLHTNGNIYTDDNGLEVLKRSYTCGHPEPESVNYYPTAQRRVVDGENLNVLSDASHGVASLSDGQMEMMMHRRCDADDQKGVGQVLDDVTPVQTKLRLSLGNFDESSRIQRRETIAQQNRLVVVPTFRGKSSSFQFEMPENVHLLTLMRFDDEKNVRVLVRLQHIYAKDEHPQLASPVEMDLMELFDMYDIASIRETNLSGIRGIEETKDIVWKVNRDEETAYRPIELKGNKLTLQPMEIRTFIITLT</sequence>
<evidence type="ECO:0000256" key="9">
    <source>
        <dbReference type="ARBA" id="ARBA00023180"/>
    </source>
</evidence>
<dbReference type="PANTHER" id="PTHR11607">
    <property type="entry name" value="ALPHA-MANNOSIDASE"/>
    <property type="match status" value="1"/>
</dbReference>
<dbReference type="PANTHER" id="PTHR11607:SF3">
    <property type="entry name" value="LYSOSOMAL ALPHA-MANNOSIDASE"/>
    <property type="match status" value="1"/>
</dbReference>
<dbReference type="InterPro" id="IPR000602">
    <property type="entry name" value="Glyco_hydro_38_N"/>
</dbReference>
<dbReference type="InterPro" id="IPR011682">
    <property type="entry name" value="Glyco_hydro_38_C"/>
</dbReference>
<proteinExistence type="inferred from homology"/>
<dbReference type="Gene3D" id="3.20.110.10">
    <property type="entry name" value="Glycoside hydrolase 38, N terminal domain"/>
    <property type="match status" value="1"/>
</dbReference>
<evidence type="ECO:0000256" key="8">
    <source>
        <dbReference type="ARBA" id="ARBA00023157"/>
    </source>
</evidence>
<evidence type="ECO:0000256" key="2">
    <source>
        <dbReference type="ARBA" id="ARBA00001947"/>
    </source>
</evidence>
<evidence type="ECO:0000313" key="12">
    <source>
        <dbReference type="EMBL" id="PRP87825.1"/>
    </source>
</evidence>
<dbReference type="OrthoDB" id="2016903at2759"/>
<comment type="caution">
    <text evidence="12">The sequence shown here is derived from an EMBL/GenBank/DDBJ whole genome shotgun (WGS) entry which is preliminary data.</text>
</comment>
<dbReference type="InterPro" id="IPR050843">
    <property type="entry name" value="Glycosyl_Hydrlase_38"/>
</dbReference>
<dbReference type="InterPro" id="IPR041147">
    <property type="entry name" value="GH38_C"/>
</dbReference>
<dbReference type="EC" id="3.2.1.24" evidence="4"/>
<dbReference type="InterPro" id="IPR027291">
    <property type="entry name" value="Glyco_hydro_38_N_sf"/>
</dbReference>
<keyword evidence="6" id="KW-0378">Hydrolase</keyword>
<dbReference type="InterPro" id="IPR011013">
    <property type="entry name" value="Gal_mutarotase_sf_dom"/>
</dbReference>
<dbReference type="Gene3D" id="2.70.98.30">
    <property type="entry name" value="Golgi alpha-mannosidase II, domain 4"/>
    <property type="match status" value="2"/>
</dbReference>
<dbReference type="Pfam" id="PF17677">
    <property type="entry name" value="Glyco_hydro38C2"/>
    <property type="match status" value="1"/>
</dbReference>
<evidence type="ECO:0000256" key="10">
    <source>
        <dbReference type="ARBA" id="ARBA00023295"/>
    </source>
</evidence>
<dbReference type="SMART" id="SM00872">
    <property type="entry name" value="Alpha-mann_mid"/>
    <property type="match status" value="1"/>
</dbReference>
<dbReference type="GO" id="GO:0006013">
    <property type="term" value="P:mannose metabolic process"/>
    <property type="evidence" value="ECO:0007669"/>
    <property type="project" value="InterPro"/>
</dbReference>
<comment type="similarity">
    <text evidence="3">Belongs to the glycosyl hydrolase 38 family.</text>
</comment>
<keyword evidence="5" id="KW-0479">Metal-binding</keyword>
<dbReference type="EMBL" id="MDYQ01000017">
    <property type="protein sequence ID" value="PRP87825.1"/>
    <property type="molecule type" value="Genomic_DNA"/>
</dbReference>
<dbReference type="Proteomes" id="UP000241769">
    <property type="component" value="Unassembled WGS sequence"/>
</dbReference>
<dbReference type="GO" id="GO:0030246">
    <property type="term" value="F:carbohydrate binding"/>
    <property type="evidence" value="ECO:0007669"/>
    <property type="project" value="InterPro"/>
</dbReference>
<dbReference type="GO" id="GO:0004559">
    <property type="term" value="F:alpha-mannosidase activity"/>
    <property type="evidence" value="ECO:0007669"/>
    <property type="project" value="UniProtKB-EC"/>
</dbReference>
<feature type="domain" description="Glycoside hydrolase family 38 central" evidence="11">
    <location>
        <begin position="332"/>
        <end position="411"/>
    </location>
</feature>
<dbReference type="SUPFAM" id="SSF74650">
    <property type="entry name" value="Galactose mutarotase-like"/>
    <property type="match status" value="2"/>
</dbReference>
<protein>
    <recommendedName>
        <fullName evidence="4">alpha-mannosidase</fullName>
        <ecNumber evidence="4">3.2.1.24</ecNumber>
    </recommendedName>
</protein>
<comment type="cofactor">
    <cofactor evidence="2">
        <name>Zn(2+)</name>
        <dbReference type="ChEBI" id="CHEBI:29105"/>
    </cofactor>
</comment>
<evidence type="ECO:0000256" key="7">
    <source>
        <dbReference type="ARBA" id="ARBA00022833"/>
    </source>
</evidence>
<dbReference type="Gene3D" id="1.20.1270.50">
    <property type="entry name" value="Glycoside hydrolase family 38, central domain"/>
    <property type="match status" value="1"/>
</dbReference>
<dbReference type="InterPro" id="IPR015341">
    <property type="entry name" value="Glyco_hydro_38_cen"/>
</dbReference>
<evidence type="ECO:0000256" key="4">
    <source>
        <dbReference type="ARBA" id="ARBA00012752"/>
    </source>
</evidence>
<evidence type="ECO:0000256" key="1">
    <source>
        <dbReference type="ARBA" id="ARBA00000365"/>
    </source>
</evidence>
<reference evidence="12 13" key="1">
    <citation type="journal article" date="2018" name="Genome Biol. Evol.">
        <title>Multiple Roots of Fruiting Body Formation in Amoebozoa.</title>
        <authorList>
            <person name="Hillmann F."/>
            <person name="Forbes G."/>
            <person name="Novohradska S."/>
            <person name="Ferling I."/>
            <person name="Riege K."/>
            <person name="Groth M."/>
            <person name="Westermann M."/>
            <person name="Marz M."/>
            <person name="Spaller T."/>
            <person name="Winckler T."/>
            <person name="Schaap P."/>
            <person name="Glockner G."/>
        </authorList>
    </citation>
    <scope>NUCLEOTIDE SEQUENCE [LARGE SCALE GENOMIC DNA]</scope>
    <source>
        <strain evidence="12 13">Jena</strain>
    </source>
</reference>
<evidence type="ECO:0000256" key="5">
    <source>
        <dbReference type="ARBA" id="ARBA00022723"/>
    </source>
</evidence>
<dbReference type="Pfam" id="PF09261">
    <property type="entry name" value="Alpha-mann_mid"/>
    <property type="match status" value="1"/>
</dbReference>
<dbReference type="Pfam" id="PF07748">
    <property type="entry name" value="Glyco_hydro_38C"/>
    <property type="match status" value="1"/>
</dbReference>
<dbReference type="Gene3D" id="2.60.40.1360">
    <property type="match status" value="1"/>
</dbReference>
<keyword evidence="13" id="KW-1185">Reference proteome</keyword>
<dbReference type="SUPFAM" id="SSF88688">
    <property type="entry name" value="Families 57/38 glycoside transferase middle domain"/>
    <property type="match status" value="1"/>
</dbReference>
<accession>A0A2P6NV40</accession>